<organism evidence="1 2">
    <name type="scientific">Pseudomonas poae</name>
    <dbReference type="NCBI Taxonomy" id="200451"/>
    <lineage>
        <taxon>Bacteria</taxon>
        <taxon>Pseudomonadati</taxon>
        <taxon>Pseudomonadota</taxon>
        <taxon>Gammaproteobacteria</taxon>
        <taxon>Pseudomonadales</taxon>
        <taxon>Pseudomonadaceae</taxon>
        <taxon>Pseudomonas</taxon>
    </lineage>
</organism>
<proteinExistence type="predicted"/>
<dbReference type="Pfam" id="PF12244">
    <property type="entry name" value="DUF3606"/>
    <property type="match status" value="1"/>
</dbReference>
<keyword evidence="2" id="KW-1185">Reference proteome</keyword>
<dbReference type="RefSeq" id="WP_082630369.1">
    <property type="nucleotide sequence ID" value="NZ_JYLI01000008.1"/>
</dbReference>
<protein>
    <recommendedName>
        <fullName evidence="3">DUF3606 domain-containing protein</fullName>
    </recommendedName>
</protein>
<name>A0ABY0RMF3_9PSED</name>
<reference evidence="1 2" key="1">
    <citation type="submission" date="2016-10" db="EMBL/GenBank/DDBJ databases">
        <authorList>
            <person name="Varghese N."/>
            <person name="Submissions S."/>
        </authorList>
    </citation>
    <scope>NUCLEOTIDE SEQUENCE [LARGE SCALE GENOMIC DNA]</scope>
    <source>
        <strain evidence="1 2">BS2776</strain>
    </source>
</reference>
<accession>A0ABY0RMF3</accession>
<dbReference type="Proteomes" id="UP000181903">
    <property type="component" value="Chromosome I"/>
</dbReference>
<evidence type="ECO:0008006" key="3">
    <source>
        <dbReference type="Google" id="ProtNLM"/>
    </source>
</evidence>
<evidence type="ECO:0000313" key="1">
    <source>
        <dbReference type="EMBL" id="SDO29019.1"/>
    </source>
</evidence>
<gene>
    <name evidence="1" type="ORF">SAMN04490208_3266</name>
</gene>
<evidence type="ECO:0000313" key="2">
    <source>
        <dbReference type="Proteomes" id="UP000181903"/>
    </source>
</evidence>
<sequence length="63" mass="6932">MSVIVKREYTKGTDDIRINSGDGSELKYWSAKFGVSKADIKAAVNEVGSSLTAVMVYFKSREP</sequence>
<dbReference type="InterPro" id="IPR022037">
    <property type="entry name" value="DUF3606"/>
</dbReference>
<dbReference type="EMBL" id="LT629706">
    <property type="protein sequence ID" value="SDO29019.1"/>
    <property type="molecule type" value="Genomic_DNA"/>
</dbReference>